<dbReference type="SUPFAM" id="SSF81321">
    <property type="entry name" value="Family A G protein-coupled receptor-like"/>
    <property type="match status" value="1"/>
</dbReference>
<evidence type="ECO:0000313" key="8">
    <source>
        <dbReference type="Proteomes" id="UP000008068"/>
    </source>
</evidence>
<feature type="transmembrane region" description="Helical" evidence="5">
    <location>
        <begin position="277"/>
        <end position="302"/>
    </location>
</feature>
<reference evidence="8" key="1">
    <citation type="submission" date="2011-07" db="EMBL/GenBank/DDBJ databases">
        <authorList>
            <consortium name="Caenorhabditis brenneri Sequencing and Analysis Consortium"/>
            <person name="Wilson R.K."/>
        </authorList>
    </citation>
    <scope>NUCLEOTIDE SEQUENCE [LARGE SCALE GENOMIC DNA]</scope>
    <source>
        <strain evidence="8">PB2801</strain>
    </source>
</reference>
<evidence type="ECO:0000313" key="7">
    <source>
        <dbReference type="EMBL" id="EGT44194.1"/>
    </source>
</evidence>
<feature type="transmembrane region" description="Helical" evidence="5">
    <location>
        <begin position="163"/>
        <end position="181"/>
    </location>
</feature>
<dbReference type="PROSITE" id="PS50262">
    <property type="entry name" value="G_PROTEIN_RECEP_F1_2"/>
    <property type="match status" value="1"/>
</dbReference>
<dbReference type="EMBL" id="GL379812">
    <property type="protein sequence ID" value="EGT44194.1"/>
    <property type="molecule type" value="Genomic_DNA"/>
</dbReference>
<dbReference type="STRING" id="135651.G0MUD0"/>
<feature type="transmembrane region" description="Helical" evidence="5">
    <location>
        <begin position="75"/>
        <end position="100"/>
    </location>
</feature>
<dbReference type="Pfam" id="PF10324">
    <property type="entry name" value="7TM_GPCR_Srw"/>
    <property type="match status" value="1"/>
</dbReference>
<evidence type="ECO:0000256" key="3">
    <source>
        <dbReference type="ARBA" id="ARBA00022989"/>
    </source>
</evidence>
<feature type="domain" description="G-protein coupled receptors family 1 profile" evidence="6">
    <location>
        <begin position="55"/>
        <end position="334"/>
    </location>
</feature>
<dbReference type="OrthoDB" id="5871549at2759"/>
<evidence type="ECO:0000259" key="6">
    <source>
        <dbReference type="PROSITE" id="PS50262"/>
    </source>
</evidence>
<feature type="transmembrane region" description="Helical" evidence="5">
    <location>
        <begin position="231"/>
        <end position="249"/>
    </location>
</feature>
<keyword evidence="3 5" id="KW-1133">Transmembrane helix</keyword>
<dbReference type="PANTHER" id="PTHR22751">
    <property type="entry name" value="G-PROTEIN COUPLED RECEPTOR-RELATED"/>
    <property type="match status" value="1"/>
</dbReference>
<evidence type="ECO:0000256" key="2">
    <source>
        <dbReference type="ARBA" id="ARBA00022692"/>
    </source>
</evidence>
<dbReference type="InParanoid" id="G0MUD0"/>
<keyword evidence="8" id="KW-1185">Reference proteome</keyword>
<feature type="transmembrane region" description="Helical" evidence="5">
    <location>
        <begin position="314"/>
        <end position="337"/>
    </location>
</feature>
<evidence type="ECO:0000256" key="5">
    <source>
        <dbReference type="SAM" id="Phobius"/>
    </source>
</evidence>
<keyword evidence="4 5" id="KW-0472">Membrane</keyword>
<evidence type="ECO:0000256" key="4">
    <source>
        <dbReference type="ARBA" id="ARBA00023136"/>
    </source>
</evidence>
<dbReference type="GO" id="GO:0008528">
    <property type="term" value="F:G protein-coupled peptide receptor activity"/>
    <property type="evidence" value="ECO:0007669"/>
    <property type="project" value="InterPro"/>
</dbReference>
<dbReference type="HOGENOM" id="CLU_043715_1_0_1"/>
<dbReference type="PANTHER" id="PTHR22751:SF30">
    <property type="entry name" value="G-PROTEIN COUPLED RECEPTORS FAMILY 1 PROFILE DOMAIN-CONTAINING PROTEIN"/>
    <property type="match status" value="1"/>
</dbReference>
<name>G0MUD0_CAEBE</name>
<dbReference type="OMA" id="MLITANT"/>
<accession>G0MUD0</accession>
<dbReference type="AlphaFoldDB" id="G0MUD0"/>
<organism evidence="8">
    <name type="scientific">Caenorhabditis brenneri</name>
    <name type="common">Nematode worm</name>
    <dbReference type="NCBI Taxonomy" id="135651"/>
    <lineage>
        <taxon>Eukaryota</taxon>
        <taxon>Metazoa</taxon>
        <taxon>Ecdysozoa</taxon>
        <taxon>Nematoda</taxon>
        <taxon>Chromadorea</taxon>
        <taxon>Rhabditida</taxon>
        <taxon>Rhabditina</taxon>
        <taxon>Rhabditomorpha</taxon>
        <taxon>Rhabditoidea</taxon>
        <taxon>Rhabditidae</taxon>
        <taxon>Peloderinae</taxon>
        <taxon>Caenorhabditis</taxon>
    </lineage>
</organism>
<evidence type="ECO:0000256" key="1">
    <source>
        <dbReference type="ARBA" id="ARBA00004370"/>
    </source>
</evidence>
<dbReference type="Gene3D" id="1.20.1070.10">
    <property type="entry name" value="Rhodopsin 7-helix transmembrane proteins"/>
    <property type="match status" value="1"/>
</dbReference>
<dbReference type="InterPro" id="IPR017452">
    <property type="entry name" value="GPCR_Rhodpsn_7TM"/>
</dbReference>
<dbReference type="InterPro" id="IPR019427">
    <property type="entry name" value="7TM_GPCR_serpentine_rcpt_Srw"/>
</dbReference>
<gene>
    <name evidence="7" type="ORF">CAEBREN_21703</name>
</gene>
<proteinExistence type="predicted"/>
<dbReference type="eggNOG" id="ENOG502RT6A">
    <property type="taxonomic scope" value="Eukaryota"/>
</dbReference>
<keyword evidence="2 5" id="KW-0812">Transmembrane</keyword>
<dbReference type="CDD" id="cd14978">
    <property type="entry name" value="7tmA_FMRFamide_R-like"/>
    <property type="match status" value="1"/>
</dbReference>
<comment type="subcellular location">
    <subcellularLocation>
        <location evidence="1">Membrane</location>
    </subcellularLocation>
</comment>
<protein>
    <recommendedName>
        <fullName evidence="6">G-protein coupled receptors family 1 profile domain-containing protein</fullName>
    </recommendedName>
</protein>
<dbReference type="Proteomes" id="UP000008068">
    <property type="component" value="Unassembled WGS sequence"/>
</dbReference>
<dbReference type="GO" id="GO:0016020">
    <property type="term" value="C:membrane"/>
    <property type="evidence" value="ECO:0007669"/>
    <property type="project" value="UniProtKB-SubCell"/>
</dbReference>
<sequence>MLPFSCNSFFWTPWSAAAQIIFLDLTTPQQNLYVNLKLGWIKPYERQVGIISLLINLFHLIVLTRTSMRTSSINIIMSAIAFTDICSFLFKFYLMIIVFIEANFTCVETRLYGYVITENSLIIIVDWAKRVSTWLCFSIALIRTLVVRNPLDQFYSRLAEPKTAFYVIVGEFIGFLPLNVLKAFQFKIYEYEGYSKCDQNLRMMVLETRPVDFYQIDNAFYLKLYNAVDGLVSHLIPCILFPFITFLLVKELWKADENRKKLFSSNRAKDSKRTTRLVYYFTLTFFLAEFPYGICSSIAQLFYKSSGIMFILQFFGHLFSMLITANTSTHFIVCMLMSSQYREAAKSVICCGRRVGKVDAKACN</sequence>